<feature type="compositionally biased region" description="Basic and acidic residues" evidence="1">
    <location>
        <begin position="394"/>
        <end position="404"/>
    </location>
</feature>
<dbReference type="PROSITE" id="PS51664">
    <property type="entry name" value="YCAO"/>
    <property type="match status" value="1"/>
</dbReference>
<sequence>MTSPTQKPAASEAANGPDIVLARLLPLMPAMGITRLANLTGLDILGIPVAAAVRPNSRSLAVHQGKGLTLAAAKVSAVMEAAEAHHAEFIDAPLRWGRRRDLPVPTVDPARLPRMPGDGDPEEDRCLWIEGRDLMTDAPCWVPHELVHADYTAPQPAGSGLFQATTNGLAAGATPQAAMAHGLCEAIERDAMALWYDAGAALGAAARALDLASVRDRICAELLRRIEATGAAIAAWDVTSDIGLPTFVCIIVAPDDDPHGVETELGAACHADPATALLKALLEAAQTRITRISGARDDFGTESYDRPARERWMSEGQAWLAAARGPRRTAMPAAAPAPASASHALDAILDRLRRSGFEQAIWVDLTKPGIGIPVGRAIVPGLEGPWTTDGDYAPGDRAHQGAEP</sequence>
<dbReference type="PANTHER" id="PTHR37809">
    <property type="entry name" value="RIBOSOMAL PROTEIN S12 METHYLTHIOTRANSFERASE ACCESSORY FACTOR YCAO"/>
    <property type="match status" value="1"/>
</dbReference>
<evidence type="ECO:0000259" key="2">
    <source>
        <dbReference type="PROSITE" id="PS51664"/>
    </source>
</evidence>
<evidence type="ECO:0000256" key="1">
    <source>
        <dbReference type="SAM" id="MobiDB-lite"/>
    </source>
</evidence>
<dbReference type="PANTHER" id="PTHR37809:SF1">
    <property type="entry name" value="RIBOSOMAL PROTEIN S12 METHYLTHIOTRANSFERASE ACCESSORY FACTOR YCAO"/>
    <property type="match status" value="1"/>
</dbReference>
<evidence type="ECO:0000313" key="4">
    <source>
        <dbReference type="Proteomes" id="UP001242480"/>
    </source>
</evidence>
<dbReference type="NCBIfam" id="TIGR00702">
    <property type="entry name" value="YcaO-type kinase domain"/>
    <property type="match status" value="1"/>
</dbReference>
<feature type="region of interest" description="Disordered" evidence="1">
    <location>
        <begin position="383"/>
        <end position="404"/>
    </location>
</feature>
<dbReference type="EMBL" id="JAUSVX010000003">
    <property type="protein sequence ID" value="MDQ0469494.1"/>
    <property type="molecule type" value="Genomic_DNA"/>
</dbReference>
<evidence type="ECO:0000313" key="3">
    <source>
        <dbReference type="EMBL" id="MDQ0469494.1"/>
    </source>
</evidence>
<keyword evidence="3" id="KW-0687">Ribonucleoprotein</keyword>
<dbReference type="Gene3D" id="3.30.1330.230">
    <property type="match status" value="2"/>
</dbReference>
<feature type="domain" description="YcaO" evidence="2">
    <location>
        <begin position="65"/>
        <end position="404"/>
    </location>
</feature>
<organism evidence="3 4">
    <name type="scientific">Labrys wisconsinensis</name>
    <dbReference type="NCBI Taxonomy" id="425677"/>
    <lineage>
        <taxon>Bacteria</taxon>
        <taxon>Pseudomonadati</taxon>
        <taxon>Pseudomonadota</taxon>
        <taxon>Alphaproteobacteria</taxon>
        <taxon>Hyphomicrobiales</taxon>
        <taxon>Xanthobacteraceae</taxon>
        <taxon>Labrys</taxon>
    </lineage>
</organism>
<name>A0ABU0J5G1_9HYPH</name>
<keyword evidence="4" id="KW-1185">Reference proteome</keyword>
<reference evidence="3 4" key="1">
    <citation type="submission" date="2023-07" db="EMBL/GenBank/DDBJ databases">
        <title>Genomic Encyclopedia of Type Strains, Phase IV (KMG-IV): sequencing the most valuable type-strain genomes for metagenomic binning, comparative biology and taxonomic classification.</title>
        <authorList>
            <person name="Goeker M."/>
        </authorList>
    </citation>
    <scope>NUCLEOTIDE SEQUENCE [LARGE SCALE GENOMIC DNA]</scope>
    <source>
        <strain evidence="3 4">DSM 19619</strain>
    </source>
</reference>
<keyword evidence="3" id="KW-0689">Ribosomal protein</keyword>
<dbReference type="Pfam" id="PF02624">
    <property type="entry name" value="YcaO"/>
    <property type="match status" value="1"/>
</dbReference>
<dbReference type="RefSeq" id="WP_307272250.1">
    <property type="nucleotide sequence ID" value="NZ_JAUSVX010000003.1"/>
</dbReference>
<dbReference type="Proteomes" id="UP001242480">
    <property type="component" value="Unassembled WGS sequence"/>
</dbReference>
<dbReference type="GO" id="GO:0005840">
    <property type="term" value="C:ribosome"/>
    <property type="evidence" value="ECO:0007669"/>
    <property type="project" value="UniProtKB-KW"/>
</dbReference>
<comment type="caution">
    <text evidence="3">The sequence shown here is derived from an EMBL/GenBank/DDBJ whole genome shotgun (WGS) entry which is preliminary data.</text>
</comment>
<proteinExistence type="predicted"/>
<accession>A0ABU0J5G1</accession>
<protein>
    <submittedName>
        <fullName evidence="3">Ribosomal protein S12 methylthiotransferase accessory factor</fullName>
    </submittedName>
</protein>
<gene>
    <name evidence="3" type="ORF">QO011_002505</name>
</gene>
<dbReference type="InterPro" id="IPR003776">
    <property type="entry name" value="YcaO-like_dom"/>
</dbReference>